<dbReference type="STRING" id="888268.A0A1E5VH23"/>
<dbReference type="PANTHER" id="PTHR34223">
    <property type="entry name" value="OS11G0201299 PROTEIN"/>
    <property type="match status" value="1"/>
</dbReference>
<evidence type="ECO:0000259" key="1">
    <source>
        <dbReference type="PROSITE" id="PS50181"/>
    </source>
</evidence>
<dbReference type="OrthoDB" id="582804at2759"/>
<feature type="domain" description="F-box" evidence="1">
    <location>
        <begin position="26"/>
        <end position="62"/>
    </location>
</feature>
<organism evidence="2 3">
    <name type="scientific">Dichanthelium oligosanthes</name>
    <dbReference type="NCBI Taxonomy" id="888268"/>
    <lineage>
        <taxon>Eukaryota</taxon>
        <taxon>Viridiplantae</taxon>
        <taxon>Streptophyta</taxon>
        <taxon>Embryophyta</taxon>
        <taxon>Tracheophyta</taxon>
        <taxon>Spermatophyta</taxon>
        <taxon>Magnoliopsida</taxon>
        <taxon>Liliopsida</taxon>
        <taxon>Poales</taxon>
        <taxon>Poaceae</taxon>
        <taxon>PACMAD clade</taxon>
        <taxon>Panicoideae</taxon>
        <taxon>Panicodae</taxon>
        <taxon>Paniceae</taxon>
        <taxon>Dichantheliinae</taxon>
        <taxon>Dichanthelium</taxon>
    </lineage>
</organism>
<gene>
    <name evidence="2" type="ORF">BAE44_0014551</name>
</gene>
<sequence>MSLSTDSMAEASGDARMVSPGDAGAVCRINSLPSDVLTRAISFLDARQLVQTCVLSRRWRDLWRSVPRINASRHEFDGMAGTEEERHVLFKKFINRFLMLRNPVALDEFWLRYNITYYSDPDADSEDANLWIRHALQSNARSVEVFGGGVISLQLDPAVFASECCFLTSMLLSDVFLEPPFFRNLQTGCPVSERLILRCCAIVDTEISSHTLKDLTIDDECHCIFEGRASISIPSLVDLHFFPNGTGIPLLENMESLVTASLLIRTDKDTQVDDIRQFLRSLSGVTELEFNCLGTTLEIEQNLQWCPKFNNLTTLTLDGWCLYEDFYPLIVFLQNSPNLEQLTLELREIFIKLHPYQGFIRYLEERSFTCVHLVRVDIVFETIYSDSKVILRFFMVWTHYTNQSFTVNLEERLFTCENLKIVEIVCWEESGNDPVLKNLEEKLFLDNGLTSRQIDMVTRVYLALRFYLNQSLEQVLPARLTMPV</sequence>
<dbReference type="InterPro" id="IPR036047">
    <property type="entry name" value="F-box-like_dom_sf"/>
</dbReference>
<dbReference type="InterPro" id="IPR032675">
    <property type="entry name" value="LRR_dom_sf"/>
</dbReference>
<dbReference type="SUPFAM" id="SSF52047">
    <property type="entry name" value="RNI-like"/>
    <property type="match status" value="1"/>
</dbReference>
<dbReference type="Proteomes" id="UP000095767">
    <property type="component" value="Unassembled WGS sequence"/>
</dbReference>
<dbReference type="AlphaFoldDB" id="A0A1E5VH23"/>
<dbReference type="Gene3D" id="1.20.1280.50">
    <property type="match status" value="1"/>
</dbReference>
<reference evidence="2 3" key="1">
    <citation type="submission" date="2016-09" db="EMBL/GenBank/DDBJ databases">
        <title>The draft genome of Dichanthelium oligosanthes: A C3 panicoid grass species.</title>
        <authorList>
            <person name="Studer A.J."/>
            <person name="Schnable J.C."/>
            <person name="Brutnell T.P."/>
        </authorList>
    </citation>
    <scope>NUCLEOTIDE SEQUENCE [LARGE SCALE GENOMIC DNA]</scope>
    <source>
        <strain evidence="3">cv. Kellogg 1175</strain>
        <tissue evidence="2">Leaf</tissue>
    </source>
</reference>
<dbReference type="Gene3D" id="3.80.10.10">
    <property type="entry name" value="Ribonuclease Inhibitor"/>
    <property type="match status" value="1"/>
</dbReference>
<evidence type="ECO:0000313" key="2">
    <source>
        <dbReference type="EMBL" id="OEL24430.1"/>
    </source>
</evidence>
<name>A0A1E5VH23_9POAL</name>
<proteinExistence type="predicted"/>
<protein>
    <recommendedName>
        <fullName evidence="1">F-box domain-containing protein</fullName>
    </recommendedName>
</protein>
<dbReference type="Pfam" id="PF00646">
    <property type="entry name" value="F-box"/>
    <property type="match status" value="1"/>
</dbReference>
<comment type="caution">
    <text evidence="2">The sequence shown here is derived from an EMBL/GenBank/DDBJ whole genome shotgun (WGS) entry which is preliminary data.</text>
</comment>
<dbReference type="SUPFAM" id="SSF81383">
    <property type="entry name" value="F-box domain"/>
    <property type="match status" value="1"/>
</dbReference>
<evidence type="ECO:0000313" key="3">
    <source>
        <dbReference type="Proteomes" id="UP000095767"/>
    </source>
</evidence>
<dbReference type="EMBL" id="LWDX02039735">
    <property type="protein sequence ID" value="OEL24430.1"/>
    <property type="molecule type" value="Genomic_DNA"/>
</dbReference>
<dbReference type="PANTHER" id="PTHR34223:SF26">
    <property type="entry name" value="OS02G0188900 PROTEIN"/>
    <property type="match status" value="1"/>
</dbReference>
<dbReference type="InterPro" id="IPR001810">
    <property type="entry name" value="F-box_dom"/>
</dbReference>
<accession>A0A1E5VH23</accession>
<dbReference type="PROSITE" id="PS50181">
    <property type="entry name" value="FBOX"/>
    <property type="match status" value="1"/>
</dbReference>
<dbReference type="InterPro" id="IPR053197">
    <property type="entry name" value="F-box_SCFL_complex_component"/>
</dbReference>
<keyword evidence="3" id="KW-1185">Reference proteome</keyword>